<feature type="compositionally biased region" description="Low complexity" evidence="1">
    <location>
        <begin position="513"/>
        <end position="529"/>
    </location>
</feature>
<dbReference type="RefSeq" id="WP_311574814.1">
    <property type="nucleotide sequence ID" value="NZ_JAVRFH010000021.1"/>
</dbReference>
<evidence type="ECO:0000256" key="1">
    <source>
        <dbReference type="SAM" id="MobiDB-lite"/>
    </source>
</evidence>
<dbReference type="Proteomes" id="UP001180724">
    <property type="component" value="Unassembled WGS sequence"/>
</dbReference>
<dbReference type="EMBL" id="JAVRFH010000021">
    <property type="protein sequence ID" value="MDT0612739.1"/>
    <property type="molecule type" value="Genomic_DNA"/>
</dbReference>
<feature type="compositionally biased region" description="Basic and acidic residues" evidence="1">
    <location>
        <begin position="164"/>
        <end position="173"/>
    </location>
</feature>
<organism evidence="2 3">
    <name type="scientific">Streptomyces lancefieldiae</name>
    <dbReference type="NCBI Taxonomy" id="3075520"/>
    <lineage>
        <taxon>Bacteria</taxon>
        <taxon>Bacillati</taxon>
        <taxon>Actinomycetota</taxon>
        <taxon>Actinomycetes</taxon>
        <taxon>Kitasatosporales</taxon>
        <taxon>Streptomycetaceae</taxon>
        <taxon>Streptomyces</taxon>
    </lineage>
</organism>
<keyword evidence="3" id="KW-1185">Reference proteome</keyword>
<feature type="compositionally biased region" description="Gly residues" evidence="1">
    <location>
        <begin position="193"/>
        <end position="213"/>
    </location>
</feature>
<feature type="compositionally biased region" description="Low complexity" evidence="1">
    <location>
        <begin position="465"/>
        <end position="484"/>
    </location>
</feature>
<feature type="region of interest" description="Disordered" evidence="1">
    <location>
        <begin position="465"/>
        <end position="533"/>
    </location>
</feature>
<evidence type="ECO:0000313" key="2">
    <source>
        <dbReference type="EMBL" id="MDT0612739.1"/>
    </source>
</evidence>
<name>A0ABU3ARE2_9ACTN</name>
<feature type="region of interest" description="Disordered" evidence="1">
    <location>
        <begin position="401"/>
        <end position="429"/>
    </location>
</feature>
<evidence type="ECO:0000313" key="3">
    <source>
        <dbReference type="Proteomes" id="UP001180724"/>
    </source>
</evidence>
<protein>
    <recommendedName>
        <fullName evidence="4">Helix-turn-helix domain-containing protein</fullName>
    </recommendedName>
</protein>
<feature type="compositionally biased region" description="Basic and acidic residues" evidence="1">
    <location>
        <begin position="487"/>
        <end position="503"/>
    </location>
</feature>
<feature type="compositionally biased region" description="Basic and acidic residues" evidence="1">
    <location>
        <begin position="401"/>
        <end position="411"/>
    </location>
</feature>
<proteinExistence type="predicted"/>
<accession>A0ABU3ARE2</accession>
<feature type="compositionally biased region" description="Basic residues" evidence="1">
    <location>
        <begin position="174"/>
        <end position="183"/>
    </location>
</feature>
<feature type="compositionally biased region" description="Low complexity" evidence="1">
    <location>
        <begin position="253"/>
        <end position="275"/>
    </location>
</feature>
<gene>
    <name evidence="2" type="ORF">RM812_21340</name>
</gene>
<comment type="caution">
    <text evidence="2">The sequence shown here is derived from an EMBL/GenBank/DDBJ whole genome shotgun (WGS) entry which is preliminary data.</text>
</comment>
<evidence type="ECO:0008006" key="4">
    <source>
        <dbReference type="Google" id="ProtNLM"/>
    </source>
</evidence>
<feature type="region of interest" description="Disordered" evidence="1">
    <location>
        <begin position="164"/>
        <end position="292"/>
    </location>
</feature>
<sequence>MSRPGSSGLRFGMFAVCVSRDSDPGLNAGKAKPLYDLLVTYADVGSRDTGQGYPYREALASCLDCSKQTVDRAADYLEKEIGLVTVHRRKVEGKPEENDANLYEIHDAWLIHGVTPPAGTPPQLVARYGHTVPGLDVDAWISKHAPGFDLADWRAAYDEKLRAQEAKREEQRRRERARRKKSKKGGDVMGDATPGGGTPEGGGVMGDATGGVTGDASDGVMGDALSKAVAPDPSSREEPAPSARSAGDVRRTGAGSSARGRSGSAASGKDGSSSRKGGKAWVPGQRDPADVTGKQTAAVHAVEALLPPPLVAELPYGHIPRRNRTAVLEALESRTVEQLRERITARWTTYGYEPALHDGRLRSAVGVALELIAPTPYCPDPSCEDGVMIDTREECRACSERRETRRADRLAGRTPPAGGSGAGKARAPECLDCGRPFPGAVPAEGVCRRCTDEATAAFAALAAGLPRQAPQQQSPQRQALPRQASPRQEDDTAMEREALEPVVKRRRARRAAEAAPAVEDVASEAAAAAAEEDTRLRAELLAANPWMADYAQPPAGASPGSTLF</sequence>
<reference evidence="2" key="1">
    <citation type="submission" date="2024-05" db="EMBL/GenBank/DDBJ databases">
        <title>30 novel species of actinomycetes from the DSMZ collection.</title>
        <authorList>
            <person name="Nouioui I."/>
        </authorList>
    </citation>
    <scope>NUCLEOTIDE SEQUENCE</scope>
    <source>
        <strain evidence="2">DSM 40712</strain>
    </source>
</reference>